<dbReference type="GO" id="GO:0000278">
    <property type="term" value="P:mitotic cell cycle"/>
    <property type="evidence" value="ECO:0007669"/>
    <property type="project" value="TreeGrafter"/>
</dbReference>
<evidence type="ECO:0000259" key="6">
    <source>
        <dbReference type="Pfam" id="PF04130"/>
    </source>
</evidence>
<reference evidence="7" key="1">
    <citation type="submission" date="2007-07" db="EMBL/GenBank/DDBJ databases">
        <title>PCAP assembly of the Caenorhabditis remanei genome.</title>
        <authorList>
            <consortium name="The Caenorhabditis remanei Sequencing Consortium"/>
            <person name="Wilson R.K."/>
        </authorList>
    </citation>
    <scope>NUCLEOTIDE SEQUENCE [LARGE SCALE GENOMIC DNA]</scope>
    <source>
        <strain evidence="7">PB4641</strain>
    </source>
</reference>
<keyword evidence="8" id="KW-1185">Reference proteome</keyword>
<protein>
    <recommendedName>
        <fullName evidence="6">Gamma tubulin complex component C-terminal domain-containing protein</fullName>
    </recommendedName>
</protein>
<sequence>MLPSSRLREESPGGGSSAPHQYQRTNSSNGQNIQMRQTTPSSGQIPQMTSSVRAQINSKSNTPLHSRLGNAITETESTVCECLLSALIGIESRLFTPIHRKMTITSTASISTTHLAVCQRVLSVANIYLLLSHKENPYPDGMHVTTALLAAIRSIIGDYIGDIDELRRMKGLRFHHCLPLIDKWSIRLNIVAMAHKIRHLPQLELLENLYILNSAYSFEEDRRVVLNKIMDYCMGVYCSQMMEWMTTGEVPVDKWIIGKDAQNGDELVLRKIPIFMSDEDARILLEIGKSLPHVSGASDEDLESIDRTTTVIRGSLCPKLIFQKELTACLMILRDVVCGIVMRMVLTTGRLKEHILKATSFFFLSDPRFTATLYSVIKDASLGLRPGSASLTRQQVSSALAAALEACASTNCSHSDSEDKKKQKLKFKLDAMTSLGSTPNVSSKMQFVTPLSPHYEPHLDLMKPIFSACDSAYESIFHVLWAIDLARFSCQETSTQNLPRIQRFLLRNYSLRENATCLLNTLSHVFCVINSSLLRLRSHISIQLRQLLSRFLATIDEKCVDVDDVIREHLKFTRHVSVVVFVRNNEKIEHELANLLRVAFEAQDLTKEFVETWSDVIDATDSDENVRKARIAECCQKRTIAVRILLETVNVRVWRGKTGIFDTEIGFLSRKLGILSYFEWENT</sequence>
<dbReference type="FunCoup" id="E3NLT1">
    <property type="interactions" value="24"/>
</dbReference>
<dbReference type="GO" id="GO:0051011">
    <property type="term" value="F:microtubule minus-end binding"/>
    <property type="evidence" value="ECO:0007669"/>
    <property type="project" value="TreeGrafter"/>
</dbReference>
<dbReference type="STRING" id="31234.E3NLT1"/>
<dbReference type="EMBL" id="DS268932">
    <property type="protein sequence ID" value="EFP06052.1"/>
    <property type="molecule type" value="Genomic_DNA"/>
</dbReference>
<dbReference type="InterPro" id="IPR040457">
    <property type="entry name" value="GCP_C"/>
</dbReference>
<dbReference type="InParanoid" id="E3NLT1"/>
<dbReference type="GO" id="GO:0000922">
    <property type="term" value="C:spindle pole"/>
    <property type="evidence" value="ECO:0007669"/>
    <property type="project" value="InterPro"/>
</dbReference>
<feature type="compositionally biased region" description="Polar residues" evidence="5">
    <location>
        <begin position="18"/>
        <end position="50"/>
    </location>
</feature>
<dbReference type="OrthoDB" id="5860513at2759"/>
<dbReference type="HOGENOM" id="CLU_015031_0_0_1"/>
<dbReference type="InterPro" id="IPR007259">
    <property type="entry name" value="GCP"/>
</dbReference>
<evidence type="ECO:0000256" key="5">
    <source>
        <dbReference type="SAM" id="MobiDB-lite"/>
    </source>
</evidence>
<dbReference type="GO" id="GO:0051225">
    <property type="term" value="P:spindle assembly"/>
    <property type="evidence" value="ECO:0007669"/>
    <property type="project" value="TreeGrafter"/>
</dbReference>
<feature type="compositionally biased region" description="Basic and acidic residues" evidence="5">
    <location>
        <begin position="1"/>
        <end position="11"/>
    </location>
</feature>
<proteinExistence type="predicted"/>
<dbReference type="GO" id="GO:0043015">
    <property type="term" value="F:gamma-tubulin binding"/>
    <property type="evidence" value="ECO:0007669"/>
    <property type="project" value="InterPro"/>
</dbReference>
<dbReference type="GO" id="GO:0007020">
    <property type="term" value="P:microtubule nucleation"/>
    <property type="evidence" value="ECO:0007669"/>
    <property type="project" value="InterPro"/>
</dbReference>
<keyword evidence="3" id="KW-0493">Microtubule</keyword>
<evidence type="ECO:0000256" key="4">
    <source>
        <dbReference type="ARBA" id="ARBA00023212"/>
    </source>
</evidence>
<dbReference type="PANTHER" id="PTHR19302">
    <property type="entry name" value="GAMMA TUBULIN COMPLEX PROTEIN"/>
    <property type="match status" value="1"/>
</dbReference>
<dbReference type="GO" id="GO:0051321">
    <property type="term" value="P:meiotic cell cycle"/>
    <property type="evidence" value="ECO:0007669"/>
    <property type="project" value="TreeGrafter"/>
</dbReference>
<accession>E3NLT1</accession>
<keyword evidence="4" id="KW-0206">Cytoskeleton</keyword>
<keyword evidence="2" id="KW-0963">Cytoplasm</keyword>
<evidence type="ECO:0000313" key="7">
    <source>
        <dbReference type="EMBL" id="EFP06052.1"/>
    </source>
</evidence>
<dbReference type="eggNOG" id="ENOG502R9J5">
    <property type="taxonomic scope" value="Eukaryota"/>
</dbReference>
<feature type="region of interest" description="Disordered" evidence="5">
    <location>
        <begin position="1"/>
        <end position="50"/>
    </location>
</feature>
<dbReference type="OMA" id="QMMEWMT"/>
<dbReference type="AlphaFoldDB" id="E3NLT1"/>
<dbReference type="Proteomes" id="UP000008281">
    <property type="component" value="Unassembled WGS sequence"/>
</dbReference>
<feature type="domain" description="Gamma tubulin complex component C-terminal" evidence="6">
    <location>
        <begin position="351"/>
        <end position="649"/>
    </location>
</feature>
<evidence type="ECO:0000256" key="3">
    <source>
        <dbReference type="ARBA" id="ARBA00022701"/>
    </source>
</evidence>
<evidence type="ECO:0000256" key="2">
    <source>
        <dbReference type="ARBA" id="ARBA00022490"/>
    </source>
</evidence>
<organism evidence="8">
    <name type="scientific">Caenorhabditis remanei</name>
    <name type="common">Caenorhabditis vulgaris</name>
    <dbReference type="NCBI Taxonomy" id="31234"/>
    <lineage>
        <taxon>Eukaryota</taxon>
        <taxon>Metazoa</taxon>
        <taxon>Ecdysozoa</taxon>
        <taxon>Nematoda</taxon>
        <taxon>Chromadorea</taxon>
        <taxon>Rhabditida</taxon>
        <taxon>Rhabditina</taxon>
        <taxon>Rhabditomorpha</taxon>
        <taxon>Rhabditoidea</taxon>
        <taxon>Rhabditidae</taxon>
        <taxon>Peloderinae</taxon>
        <taxon>Caenorhabditis</taxon>
    </lineage>
</organism>
<dbReference type="GO" id="GO:0031122">
    <property type="term" value="P:cytoplasmic microtubule organization"/>
    <property type="evidence" value="ECO:0007669"/>
    <property type="project" value="TreeGrafter"/>
</dbReference>
<dbReference type="GO" id="GO:0005874">
    <property type="term" value="C:microtubule"/>
    <property type="evidence" value="ECO:0007669"/>
    <property type="project" value="UniProtKB-KW"/>
</dbReference>
<evidence type="ECO:0000256" key="1">
    <source>
        <dbReference type="ARBA" id="ARBA00004245"/>
    </source>
</evidence>
<gene>
    <name evidence="7" type="ORF">CRE_26851</name>
</gene>
<dbReference type="GO" id="GO:0000930">
    <property type="term" value="C:gamma-tubulin complex"/>
    <property type="evidence" value="ECO:0007669"/>
    <property type="project" value="TreeGrafter"/>
</dbReference>
<comment type="subcellular location">
    <subcellularLocation>
        <location evidence="1">Cytoplasm</location>
        <location evidence="1">Cytoskeleton</location>
    </subcellularLocation>
</comment>
<dbReference type="PANTHER" id="PTHR19302:SF14">
    <property type="entry name" value="GAMMA-TUBULIN COMPLEX COMPONENT 3"/>
    <property type="match status" value="1"/>
</dbReference>
<dbReference type="Pfam" id="PF04130">
    <property type="entry name" value="GCP_C_terminal"/>
    <property type="match status" value="1"/>
</dbReference>
<evidence type="ECO:0000313" key="8">
    <source>
        <dbReference type="Proteomes" id="UP000008281"/>
    </source>
</evidence>
<name>E3NLT1_CAERE</name>